<dbReference type="PATRIC" id="fig|1035195.3.peg.476"/>
<evidence type="ECO:0000256" key="1">
    <source>
        <dbReference type="ARBA" id="ARBA00010088"/>
    </source>
</evidence>
<dbReference type="Pfam" id="PF00561">
    <property type="entry name" value="Abhydrolase_1"/>
    <property type="match status" value="1"/>
</dbReference>
<proteinExistence type="inferred from homology"/>
<reference evidence="7 8" key="1">
    <citation type="submission" date="2012-05" db="EMBL/GenBank/DDBJ databases">
        <authorList>
            <person name="Weinstock G."/>
            <person name="Sodergren E."/>
            <person name="Lobos E.A."/>
            <person name="Fulton L."/>
            <person name="Fulton R."/>
            <person name="Courtney L."/>
            <person name="Fronick C."/>
            <person name="O'Laughlin M."/>
            <person name="Godfrey J."/>
            <person name="Wilson R.M."/>
            <person name="Miner T."/>
            <person name="Farmer C."/>
            <person name="Delehaunty K."/>
            <person name="Cordes M."/>
            <person name="Minx P."/>
            <person name="Tomlinson C."/>
            <person name="Chen J."/>
            <person name="Wollam A."/>
            <person name="Pepin K.H."/>
            <person name="Bhonagiri V."/>
            <person name="Zhang X."/>
            <person name="Suruliraj S."/>
            <person name="Warren W."/>
            <person name="Mitreva M."/>
            <person name="Mardis E.R."/>
            <person name="Wilson R.K."/>
        </authorList>
    </citation>
    <scope>NUCLEOTIDE SEQUENCE [LARGE SCALE GENOMIC DNA]</scope>
    <source>
        <strain evidence="7 8">F0235</strain>
    </source>
</reference>
<dbReference type="InterPro" id="IPR029058">
    <property type="entry name" value="AB_hydrolase_fold"/>
</dbReference>
<dbReference type="Proteomes" id="UP000010445">
    <property type="component" value="Unassembled WGS sequence"/>
</dbReference>
<evidence type="ECO:0000313" key="8">
    <source>
        <dbReference type="Proteomes" id="UP000010445"/>
    </source>
</evidence>
<dbReference type="InterPro" id="IPR051601">
    <property type="entry name" value="Serine_prot/Carboxylest_S33"/>
</dbReference>
<evidence type="ECO:0000259" key="5">
    <source>
        <dbReference type="Pfam" id="PF00561"/>
    </source>
</evidence>
<evidence type="ECO:0000256" key="3">
    <source>
        <dbReference type="ARBA" id="ARBA00022801"/>
    </source>
</evidence>
<comment type="caution">
    <text evidence="7">The sequence shown here is derived from an EMBL/GenBank/DDBJ whole genome shotgun (WGS) entry which is preliminary data.</text>
</comment>
<dbReference type="AlphaFoldDB" id="L1ML48"/>
<evidence type="ECO:0000256" key="4">
    <source>
        <dbReference type="SAM" id="SignalP"/>
    </source>
</evidence>
<evidence type="ECO:0000256" key="2">
    <source>
        <dbReference type="ARBA" id="ARBA00022729"/>
    </source>
</evidence>
<dbReference type="InterPro" id="IPR000073">
    <property type="entry name" value="AB_hydrolase_1"/>
</dbReference>
<keyword evidence="3" id="KW-0378">Hydrolase</keyword>
<dbReference type="STRING" id="1035195.HMPREF9997_00525"/>
<dbReference type="Gene3D" id="3.40.50.1820">
    <property type="entry name" value="alpha/beta hydrolase"/>
    <property type="match status" value="1"/>
</dbReference>
<dbReference type="GO" id="GO:0016787">
    <property type="term" value="F:hydrolase activity"/>
    <property type="evidence" value="ECO:0007669"/>
    <property type="project" value="UniProtKB-KW"/>
</dbReference>
<dbReference type="PANTHER" id="PTHR43248">
    <property type="entry name" value="2-SUCCINYL-6-HYDROXY-2,4-CYCLOHEXADIENE-1-CARBOXYLATE SYNTHASE"/>
    <property type="match status" value="1"/>
</dbReference>
<name>L1ML48_9CORY</name>
<dbReference type="Pfam" id="PF08386">
    <property type="entry name" value="Abhydrolase_4"/>
    <property type="match status" value="1"/>
</dbReference>
<accession>L1ML48</accession>
<organism evidence="7 8">
    <name type="scientific">Corynebacterium durum F0235</name>
    <dbReference type="NCBI Taxonomy" id="1035195"/>
    <lineage>
        <taxon>Bacteria</taxon>
        <taxon>Bacillati</taxon>
        <taxon>Actinomycetota</taxon>
        <taxon>Actinomycetes</taxon>
        <taxon>Mycobacteriales</taxon>
        <taxon>Corynebacteriaceae</taxon>
        <taxon>Corynebacterium</taxon>
    </lineage>
</organism>
<feature type="chain" id="PRO_5038387113" evidence="4">
    <location>
        <begin position="22"/>
        <end position="527"/>
    </location>
</feature>
<dbReference type="RefSeq" id="WP_006062775.1">
    <property type="nucleotide sequence ID" value="NZ_KB290827.1"/>
</dbReference>
<feature type="domain" description="Peptidase S33 tripeptidyl aminopeptidase-like C-terminal" evidence="6">
    <location>
        <begin position="422"/>
        <end position="515"/>
    </location>
</feature>
<feature type="signal peptide" evidence="4">
    <location>
        <begin position="1"/>
        <end position="21"/>
    </location>
</feature>
<dbReference type="PANTHER" id="PTHR43248:SF29">
    <property type="entry name" value="TRIPEPTIDYL AMINOPEPTIDASE"/>
    <property type="match status" value="1"/>
</dbReference>
<keyword evidence="8" id="KW-1185">Reference proteome</keyword>
<dbReference type="HOGENOM" id="CLU_013364_3_2_11"/>
<evidence type="ECO:0000259" key="6">
    <source>
        <dbReference type="Pfam" id="PF08386"/>
    </source>
</evidence>
<protein>
    <submittedName>
        <fullName evidence="7">TAP-like protein</fullName>
    </submittedName>
</protein>
<dbReference type="eggNOG" id="COG0596">
    <property type="taxonomic scope" value="Bacteria"/>
</dbReference>
<dbReference type="SUPFAM" id="SSF53474">
    <property type="entry name" value="alpha/beta-Hydrolases"/>
    <property type="match status" value="1"/>
</dbReference>
<evidence type="ECO:0000313" key="7">
    <source>
        <dbReference type="EMBL" id="EKX91684.1"/>
    </source>
</evidence>
<feature type="domain" description="AB hydrolase-1" evidence="5">
    <location>
        <begin position="91"/>
        <end position="268"/>
    </location>
</feature>
<comment type="similarity">
    <text evidence="1">Belongs to the peptidase S33 family.</text>
</comment>
<dbReference type="InterPro" id="IPR013595">
    <property type="entry name" value="Pept_S33_TAP-like_C"/>
</dbReference>
<dbReference type="EMBL" id="AMEM01000010">
    <property type="protein sequence ID" value="EKX91684.1"/>
    <property type="molecule type" value="Genomic_DNA"/>
</dbReference>
<sequence length="527" mass="57169">MRNLRTIIAAVAASASLAAMATVSIPAQAEPAGLVKRPAITQEDCPESVNKPGASCGRMEVPMDYSNPDGKKISVGFIKTTATKPEKRRGVLFINPGGPGASVYDQFSTREDFPDFTPKWPEEVREEWDIVGVQPRGLEGSTKLECEEVNAGPIDQIQRYGGLIKDACDAKMPGYAATLTTENTARDWDQVRQAMGEEKISIYGQSYGTVLGSVYATIFPGHTDKVVLDSGYNPDNDFSNQIDGFRKAFHDFFGWISQHDDVYHMGTTPRAVYKSWAERVRQETGVTPTLPPPAAKEEDLPDALGSTGNAGAEAMTRVDPMAVKAEGLLTQLTHPGSKQNQSASVQLAKLGVGWPVVWPWLASKLSSAEPVTIPDWIMEAMSASMNSMNMPLMVGCNDRVQPVHLDRMISGMWGQSVIGDPFADLDINSSGMMCSGITPEHPAPDITGEKLAVRPLQIQGTSDPNTPYGHFDNMATAMRSHVLTVDGPGHVQILTDNPQLGRVITEYLRTGTVNQTRIPGTDPKPER</sequence>
<dbReference type="OrthoDB" id="4447445at2"/>
<keyword evidence="2 4" id="KW-0732">Signal</keyword>
<gene>
    <name evidence="7" type="ORF">HMPREF9997_00525</name>
</gene>